<dbReference type="GO" id="GO:0005634">
    <property type="term" value="C:nucleus"/>
    <property type="evidence" value="ECO:0007669"/>
    <property type="project" value="TreeGrafter"/>
</dbReference>
<protein>
    <submittedName>
        <fullName evidence="5">tRNA methyltransferase, has a role in tRNA modification</fullName>
    </submittedName>
</protein>
<dbReference type="GO" id="GO:0030488">
    <property type="term" value="P:tRNA methylation"/>
    <property type="evidence" value="ECO:0007669"/>
    <property type="project" value="TreeGrafter"/>
</dbReference>
<feature type="compositionally biased region" description="Basic and acidic residues" evidence="3">
    <location>
        <begin position="199"/>
        <end position="208"/>
    </location>
</feature>
<dbReference type="GO" id="GO:0005737">
    <property type="term" value="C:cytoplasm"/>
    <property type="evidence" value="ECO:0007669"/>
    <property type="project" value="TreeGrafter"/>
</dbReference>
<comment type="caution">
    <text evidence="5">The sequence shown here is derived from an EMBL/GenBank/DDBJ whole genome shotgun (WGS) entry which is preliminary data.</text>
</comment>
<evidence type="ECO:0000313" key="6">
    <source>
        <dbReference type="Proteomes" id="UP000275385"/>
    </source>
</evidence>
<proteinExistence type="predicted"/>
<dbReference type="GO" id="GO:0002098">
    <property type="term" value="P:tRNA wobble uridine modification"/>
    <property type="evidence" value="ECO:0007669"/>
    <property type="project" value="TreeGrafter"/>
</dbReference>
<dbReference type="GO" id="GO:0106335">
    <property type="term" value="F:tRNA (5-carboxymethyluridine(34)-5-O)-methyltransferase activity"/>
    <property type="evidence" value="ECO:0007669"/>
    <property type="project" value="TreeGrafter"/>
</dbReference>
<dbReference type="Pfam" id="PF08241">
    <property type="entry name" value="Methyltransf_11"/>
    <property type="match status" value="1"/>
</dbReference>
<dbReference type="CDD" id="cd02440">
    <property type="entry name" value="AdoMet_MTases"/>
    <property type="match status" value="1"/>
</dbReference>
<feature type="region of interest" description="Disordered" evidence="3">
    <location>
        <begin position="195"/>
        <end position="216"/>
    </location>
</feature>
<keyword evidence="6" id="KW-1185">Reference proteome</keyword>
<dbReference type="InterPro" id="IPR029063">
    <property type="entry name" value="SAM-dependent_MTases_sf"/>
</dbReference>
<evidence type="ECO:0000313" key="5">
    <source>
        <dbReference type="EMBL" id="RKU46933.1"/>
    </source>
</evidence>
<keyword evidence="2 5" id="KW-0808">Transferase</keyword>
<evidence type="ECO:0000256" key="1">
    <source>
        <dbReference type="ARBA" id="ARBA00022603"/>
    </source>
</evidence>
<dbReference type="InterPro" id="IPR051422">
    <property type="entry name" value="AlkB_tRNA_MeTrf/Diox"/>
</dbReference>
<dbReference type="InterPro" id="IPR013216">
    <property type="entry name" value="Methyltransf_11"/>
</dbReference>
<organism evidence="5 6">
    <name type="scientific">Coniochaeta pulveracea</name>
    <dbReference type="NCBI Taxonomy" id="177199"/>
    <lineage>
        <taxon>Eukaryota</taxon>
        <taxon>Fungi</taxon>
        <taxon>Dikarya</taxon>
        <taxon>Ascomycota</taxon>
        <taxon>Pezizomycotina</taxon>
        <taxon>Sordariomycetes</taxon>
        <taxon>Sordariomycetidae</taxon>
        <taxon>Coniochaetales</taxon>
        <taxon>Coniochaetaceae</taxon>
        <taxon>Coniochaeta</taxon>
    </lineage>
</organism>
<dbReference type="Gene3D" id="3.40.50.150">
    <property type="entry name" value="Vaccinia Virus protein VP39"/>
    <property type="match status" value="1"/>
</dbReference>
<name>A0A420YGE3_9PEZI</name>
<sequence length="259" mass="29078">MSSPTPAHQPQPQSDPALYESLNVHNVYSQIAPHFSQTRHKPWPLVSNFLLSQPPGSLGLDIGCGNGKYLDVNPAVYLLGSDRSPELIRLALEEGADRKSAVDGSKARGREVCVADGLALPFPAGRADFVISVAVVHHFSTRERRVEAVRRLLECVRGGGKVLVYVWALEQGSSRRGWDEGMEQDQLVPWVMRRNQPKKNKDRDRKEVEGEEGKEEKTFQRYYHLYRKGELEEDVVSAGGTVVDSGFERDNWWTVATRP</sequence>
<evidence type="ECO:0000256" key="3">
    <source>
        <dbReference type="SAM" id="MobiDB-lite"/>
    </source>
</evidence>
<keyword evidence="1 5" id="KW-0489">Methyltransferase</keyword>
<reference evidence="5 6" key="1">
    <citation type="submission" date="2018-08" db="EMBL/GenBank/DDBJ databases">
        <title>Draft genome of the lignicolous fungus Coniochaeta pulveracea.</title>
        <authorList>
            <person name="Borstlap C.J."/>
            <person name="De Witt R.N."/>
            <person name="Botha A."/>
            <person name="Volschenk H."/>
        </authorList>
    </citation>
    <scope>NUCLEOTIDE SEQUENCE [LARGE SCALE GENOMIC DNA]</scope>
    <source>
        <strain evidence="5 6">CAB683</strain>
    </source>
</reference>
<dbReference type="SUPFAM" id="SSF53335">
    <property type="entry name" value="S-adenosyl-L-methionine-dependent methyltransferases"/>
    <property type="match status" value="1"/>
</dbReference>
<evidence type="ECO:0000256" key="2">
    <source>
        <dbReference type="ARBA" id="ARBA00022679"/>
    </source>
</evidence>
<dbReference type="PANTHER" id="PTHR13069">
    <property type="entry name" value="ALKYLATED DNA REPAIR PROTEIN ALKB HOMOLOG 8"/>
    <property type="match status" value="1"/>
</dbReference>
<dbReference type="EMBL" id="QVQW01000011">
    <property type="protein sequence ID" value="RKU46933.1"/>
    <property type="molecule type" value="Genomic_DNA"/>
</dbReference>
<dbReference type="GO" id="GO:0000049">
    <property type="term" value="F:tRNA binding"/>
    <property type="evidence" value="ECO:0007669"/>
    <property type="project" value="TreeGrafter"/>
</dbReference>
<accession>A0A420YGE3</accession>
<dbReference type="OrthoDB" id="271595at2759"/>
<feature type="domain" description="Methyltransferase type 11" evidence="4">
    <location>
        <begin position="60"/>
        <end position="163"/>
    </location>
</feature>
<dbReference type="Proteomes" id="UP000275385">
    <property type="component" value="Unassembled WGS sequence"/>
</dbReference>
<dbReference type="STRING" id="177199.A0A420YGE3"/>
<dbReference type="AlphaFoldDB" id="A0A420YGE3"/>
<dbReference type="GO" id="GO:0008757">
    <property type="term" value="F:S-adenosylmethionine-dependent methyltransferase activity"/>
    <property type="evidence" value="ECO:0007669"/>
    <property type="project" value="InterPro"/>
</dbReference>
<gene>
    <name evidence="5" type="primary">TRM9</name>
    <name evidence="5" type="ORF">DL546_004324</name>
</gene>
<dbReference type="PANTHER" id="PTHR13069:SF21">
    <property type="entry name" value="ALKYLATED DNA REPAIR PROTEIN ALKB HOMOLOG 8"/>
    <property type="match status" value="1"/>
</dbReference>
<evidence type="ECO:0000259" key="4">
    <source>
        <dbReference type="Pfam" id="PF08241"/>
    </source>
</evidence>